<evidence type="ECO:0000256" key="2">
    <source>
        <dbReference type="ARBA" id="ARBA00022722"/>
    </source>
</evidence>
<dbReference type="EC" id="3.1.-.-" evidence="5"/>
<dbReference type="Gene3D" id="3.40.50.1010">
    <property type="entry name" value="5'-nuclease"/>
    <property type="match status" value="1"/>
</dbReference>
<evidence type="ECO:0000256" key="3">
    <source>
        <dbReference type="ARBA" id="ARBA00022723"/>
    </source>
</evidence>
<evidence type="ECO:0000256" key="4">
    <source>
        <dbReference type="ARBA" id="ARBA00022801"/>
    </source>
</evidence>
<comment type="similarity">
    <text evidence="5">Belongs to the PINc/VapC protein family.</text>
</comment>
<keyword evidence="5" id="KW-0800">Toxin</keyword>
<name>A0A564FVZ9_9HYPH</name>
<comment type="function">
    <text evidence="5">Toxic component of a toxin-antitoxin (TA) system. An RNase.</text>
</comment>
<evidence type="ECO:0000256" key="5">
    <source>
        <dbReference type="HAMAP-Rule" id="MF_00265"/>
    </source>
</evidence>
<evidence type="ECO:0000313" key="9">
    <source>
        <dbReference type="Proteomes" id="UP000401717"/>
    </source>
</evidence>
<keyword evidence="5" id="KW-0460">Magnesium</keyword>
<comment type="cofactor">
    <cofactor evidence="5">
        <name>Mg(2+)</name>
        <dbReference type="ChEBI" id="CHEBI:18420"/>
    </cofactor>
</comment>
<organism evidence="8 9">
    <name type="scientific">Methylobacterium dankookense</name>
    <dbReference type="NCBI Taxonomy" id="560405"/>
    <lineage>
        <taxon>Bacteria</taxon>
        <taxon>Pseudomonadati</taxon>
        <taxon>Pseudomonadota</taxon>
        <taxon>Alphaproteobacteria</taxon>
        <taxon>Hyphomicrobiales</taxon>
        <taxon>Methylobacteriaceae</taxon>
        <taxon>Methylobacterium</taxon>
    </lineage>
</organism>
<dbReference type="GO" id="GO:0004540">
    <property type="term" value="F:RNA nuclease activity"/>
    <property type="evidence" value="ECO:0007669"/>
    <property type="project" value="InterPro"/>
</dbReference>
<protein>
    <recommendedName>
        <fullName evidence="5">Ribonuclease VapC</fullName>
        <shortName evidence="5">RNase VapC</shortName>
        <ecNumber evidence="5">3.1.-.-</ecNumber>
    </recommendedName>
    <alternativeName>
        <fullName evidence="5">Toxin VapC</fullName>
    </alternativeName>
</protein>
<sequence length="134" mass="14306">MFVDASALVAITLQEPEGEALAARLEAASDPITSPMAIYEAVLAVARNRKGGQQAARIDIQILLTEARIRCVPIAPEDGDAALDAFERFGKGRGHPASLNMGDCFAYAVARRHRVPLLFKGDDFARTDVNAGLA</sequence>
<dbReference type="GO" id="GO:0000287">
    <property type="term" value="F:magnesium ion binding"/>
    <property type="evidence" value="ECO:0007669"/>
    <property type="project" value="UniProtKB-UniRule"/>
</dbReference>
<keyword evidence="3 5" id="KW-0479">Metal-binding</keyword>
<evidence type="ECO:0000313" key="10">
    <source>
        <dbReference type="Proteomes" id="UP001055303"/>
    </source>
</evidence>
<reference evidence="7" key="2">
    <citation type="journal article" date="2021" name="Front. Microbiol.">
        <title>Comprehensive Comparative Genomics and Phenotyping of Methylobacterium Species.</title>
        <authorList>
            <person name="Alessa O."/>
            <person name="Ogura Y."/>
            <person name="Fujitani Y."/>
            <person name="Takami H."/>
            <person name="Hayashi T."/>
            <person name="Sahin N."/>
            <person name="Tani A."/>
        </authorList>
    </citation>
    <scope>NUCLEOTIDE SEQUENCE</scope>
    <source>
        <strain evidence="7">DSM 22415</strain>
    </source>
</reference>
<dbReference type="AlphaFoldDB" id="A0A564FVZ9"/>
<feature type="domain" description="PIN" evidence="6">
    <location>
        <begin position="1"/>
        <end position="128"/>
    </location>
</feature>
<dbReference type="GO" id="GO:0090729">
    <property type="term" value="F:toxin activity"/>
    <property type="evidence" value="ECO:0007669"/>
    <property type="project" value="UniProtKB-KW"/>
</dbReference>
<reference evidence="7" key="3">
    <citation type="submission" date="2021-08" db="EMBL/GenBank/DDBJ databases">
        <authorList>
            <person name="Tani A."/>
            <person name="Ola A."/>
            <person name="Ogura Y."/>
            <person name="Katsura K."/>
            <person name="Hayashi T."/>
        </authorList>
    </citation>
    <scope>NUCLEOTIDE SEQUENCE</scope>
    <source>
        <strain evidence="7">DSM 22415</strain>
    </source>
</reference>
<accession>A0A564FVZ9</accession>
<reference evidence="8 9" key="1">
    <citation type="submission" date="2019-06" db="EMBL/GenBank/DDBJ databases">
        <authorList>
            <person name="Rodrigo-Torres L."/>
            <person name="Arahal R. D."/>
            <person name="Lucena T."/>
        </authorList>
    </citation>
    <scope>NUCLEOTIDE SEQUENCE [LARGE SCALE GENOMIC DNA]</scope>
    <source>
        <strain evidence="8 9">SW08-7</strain>
    </source>
</reference>
<dbReference type="GO" id="GO:0016787">
    <property type="term" value="F:hydrolase activity"/>
    <property type="evidence" value="ECO:0007669"/>
    <property type="project" value="UniProtKB-KW"/>
</dbReference>
<dbReference type="InterPro" id="IPR029060">
    <property type="entry name" value="PIN-like_dom_sf"/>
</dbReference>
<dbReference type="InterPro" id="IPR022907">
    <property type="entry name" value="VapC_family"/>
</dbReference>
<proteinExistence type="inferred from homology"/>
<keyword evidence="4 5" id="KW-0378">Hydrolase</keyword>
<feature type="binding site" evidence="5">
    <location>
        <position position="4"/>
    </location>
    <ligand>
        <name>Mg(2+)</name>
        <dbReference type="ChEBI" id="CHEBI:18420"/>
    </ligand>
</feature>
<dbReference type="HAMAP" id="MF_00265">
    <property type="entry name" value="VapC_Nob1"/>
    <property type="match status" value="1"/>
</dbReference>
<dbReference type="OrthoDB" id="32625at2"/>
<dbReference type="EMBL" id="BPQI01000147">
    <property type="protein sequence ID" value="GJD58408.1"/>
    <property type="molecule type" value="Genomic_DNA"/>
</dbReference>
<evidence type="ECO:0000313" key="7">
    <source>
        <dbReference type="EMBL" id="GJD58408.1"/>
    </source>
</evidence>
<dbReference type="Pfam" id="PF01850">
    <property type="entry name" value="PIN"/>
    <property type="match status" value="1"/>
</dbReference>
<keyword evidence="2 5" id="KW-0540">Nuclease</keyword>
<dbReference type="EMBL" id="CABFVH010000008">
    <property type="protein sequence ID" value="VUF12192.1"/>
    <property type="molecule type" value="Genomic_DNA"/>
</dbReference>
<feature type="binding site" evidence="5">
    <location>
        <position position="103"/>
    </location>
    <ligand>
        <name>Mg(2+)</name>
        <dbReference type="ChEBI" id="CHEBI:18420"/>
    </ligand>
</feature>
<dbReference type="SUPFAM" id="SSF88723">
    <property type="entry name" value="PIN domain-like"/>
    <property type="match status" value="1"/>
</dbReference>
<evidence type="ECO:0000259" key="6">
    <source>
        <dbReference type="Pfam" id="PF01850"/>
    </source>
</evidence>
<dbReference type="InterPro" id="IPR002716">
    <property type="entry name" value="PIN_dom"/>
</dbReference>
<gene>
    <name evidence="5" type="primary">vapC</name>
    <name evidence="7" type="ORF">IFDJLNFL_4328</name>
    <name evidence="8" type="ORF">MTDSW087_01881</name>
</gene>
<dbReference type="CDD" id="cd09871">
    <property type="entry name" value="PIN_MtVapC28-VapC30-like"/>
    <property type="match status" value="1"/>
</dbReference>
<evidence type="ECO:0000256" key="1">
    <source>
        <dbReference type="ARBA" id="ARBA00022649"/>
    </source>
</evidence>
<evidence type="ECO:0000313" key="8">
    <source>
        <dbReference type="EMBL" id="VUF12192.1"/>
    </source>
</evidence>
<keyword evidence="1 5" id="KW-1277">Toxin-antitoxin system</keyword>
<dbReference type="Proteomes" id="UP001055303">
    <property type="component" value="Unassembled WGS sequence"/>
</dbReference>
<dbReference type="RefSeq" id="WP_144763078.1">
    <property type="nucleotide sequence ID" value="NZ_BPQI01000147.1"/>
</dbReference>
<dbReference type="Proteomes" id="UP000401717">
    <property type="component" value="Unassembled WGS sequence"/>
</dbReference>
<keyword evidence="10" id="KW-1185">Reference proteome</keyword>